<evidence type="ECO:0000256" key="1">
    <source>
        <dbReference type="SAM" id="MobiDB-lite"/>
    </source>
</evidence>
<dbReference type="AlphaFoldDB" id="E0I3L2"/>
<feature type="compositionally biased region" description="Basic residues" evidence="1">
    <location>
        <begin position="14"/>
        <end position="24"/>
    </location>
</feature>
<accession>E0I3L2</accession>
<sequence>MILRIKVWTSMSKGKSKASKKKKKSASDRRQMFMKLVLSDTCAVCKTPCARGMQYWEHMKEPGSIGKGIPCPLTKTYR</sequence>
<keyword evidence="3" id="KW-1185">Reference proteome</keyword>
<evidence type="ECO:0000313" key="2">
    <source>
        <dbReference type="EMBL" id="EFM12876.1"/>
    </source>
</evidence>
<dbReference type="Proteomes" id="UP000005387">
    <property type="component" value="Unassembled WGS sequence"/>
</dbReference>
<organism evidence="2 3">
    <name type="scientific">Paenibacillus curdlanolyticus YK9</name>
    <dbReference type="NCBI Taxonomy" id="717606"/>
    <lineage>
        <taxon>Bacteria</taxon>
        <taxon>Bacillati</taxon>
        <taxon>Bacillota</taxon>
        <taxon>Bacilli</taxon>
        <taxon>Bacillales</taxon>
        <taxon>Paenibacillaceae</taxon>
        <taxon>Paenibacillus</taxon>
    </lineage>
</organism>
<evidence type="ECO:0000313" key="3">
    <source>
        <dbReference type="Proteomes" id="UP000005387"/>
    </source>
</evidence>
<protein>
    <submittedName>
        <fullName evidence="2">Uncharacterized protein</fullName>
    </submittedName>
</protein>
<feature type="region of interest" description="Disordered" evidence="1">
    <location>
        <begin position="8"/>
        <end position="29"/>
    </location>
</feature>
<dbReference type="STRING" id="717606.PaecuDRAFT_0387"/>
<reference evidence="2 3" key="1">
    <citation type="submission" date="2010-07" db="EMBL/GenBank/DDBJ databases">
        <title>The draft genome of Paenibacillus curdlanolyticus YK9.</title>
        <authorList>
            <consortium name="US DOE Joint Genome Institute (JGI-PGF)"/>
            <person name="Lucas S."/>
            <person name="Copeland A."/>
            <person name="Lapidus A."/>
            <person name="Cheng J.-F."/>
            <person name="Bruce D."/>
            <person name="Goodwin L."/>
            <person name="Pitluck S."/>
            <person name="Land M.L."/>
            <person name="Hauser L."/>
            <person name="Chang Y.-J."/>
            <person name="Jeffries C."/>
            <person name="Anderson I.J."/>
            <person name="Johnson E."/>
            <person name="Loganathan U."/>
            <person name="Mulhopadhyay B."/>
            <person name="Kyrpides N."/>
            <person name="Woyke T.J."/>
        </authorList>
    </citation>
    <scope>NUCLEOTIDE SEQUENCE [LARGE SCALE GENOMIC DNA]</scope>
    <source>
        <strain evidence="2 3">YK9</strain>
    </source>
</reference>
<dbReference type="EMBL" id="AEDD01000001">
    <property type="protein sequence ID" value="EFM12876.1"/>
    <property type="molecule type" value="Genomic_DNA"/>
</dbReference>
<dbReference type="eggNOG" id="ENOG5033CJR">
    <property type="taxonomic scope" value="Bacteria"/>
</dbReference>
<name>E0I3L2_9BACL</name>
<proteinExistence type="predicted"/>
<gene>
    <name evidence="2" type="ORF">PaecuDRAFT_0387</name>
</gene>